<protein>
    <recommendedName>
        <fullName evidence="1">DUF3592 domain-containing protein</fullName>
    </recommendedName>
</protein>
<proteinExistence type="predicted"/>
<dbReference type="AlphaFoldDB" id="A0A0U3MNV2"/>
<organism evidence="2 3">
    <name type="scientific">Roseateles depolymerans</name>
    <dbReference type="NCBI Taxonomy" id="76731"/>
    <lineage>
        <taxon>Bacteria</taxon>
        <taxon>Pseudomonadati</taxon>
        <taxon>Pseudomonadota</taxon>
        <taxon>Betaproteobacteria</taxon>
        <taxon>Burkholderiales</taxon>
        <taxon>Sphaerotilaceae</taxon>
        <taxon>Roseateles</taxon>
    </lineage>
</organism>
<dbReference type="STRING" id="76731.RD2015_4758"/>
<evidence type="ECO:0000313" key="3">
    <source>
        <dbReference type="Proteomes" id="UP000060699"/>
    </source>
</evidence>
<accession>A0A0U3MNV2</accession>
<evidence type="ECO:0000259" key="1">
    <source>
        <dbReference type="Pfam" id="PF12158"/>
    </source>
</evidence>
<gene>
    <name evidence="2" type="ORF">RD2015_4758</name>
</gene>
<name>A0A0U3MNV2_9BURK</name>
<evidence type="ECO:0000313" key="2">
    <source>
        <dbReference type="EMBL" id="ALV09196.1"/>
    </source>
</evidence>
<dbReference type="InterPro" id="IPR021994">
    <property type="entry name" value="DUF3592"/>
</dbReference>
<dbReference type="EMBL" id="CP013729">
    <property type="protein sequence ID" value="ALV09196.1"/>
    <property type="molecule type" value="Genomic_DNA"/>
</dbReference>
<sequence>MCLTVGASLVPLFVKPATTPCAYFSTPVRFIRIDSVPVESRRKTYRFPVVEYSYTVSGKQYTSKRMFCRDSNTVSVDWSKVERFFDDARGGTVVVAWVRPSSPESACISPDIEFSYSVMSNTSTQCRAN</sequence>
<dbReference type="Pfam" id="PF12158">
    <property type="entry name" value="DUF3592"/>
    <property type="match status" value="1"/>
</dbReference>
<feature type="domain" description="DUF3592" evidence="1">
    <location>
        <begin position="39"/>
        <end position="112"/>
    </location>
</feature>
<reference evidence="2 3" key="1">
    <citation type="submission" date="2015-12" db="EMBL/GenBank/DDBJ databases">
        <title>Complete genome of Roseateles depolymerans KCTC 42856.</title>
        <authorList>
            <person name="Kim K.M."/>
        </authorList>
    </citation>
    <scope>NUCLEOTIDE SEQUENCE [LARGE SCALE GENOMIC DNA]</scope>
    <source>
        <strain evidence="2 3">KCTC 42856</strain>
    </source>
</reference>
<dbReference type="Proteomes" id="UP000060699">
    <property type="component" value="Chromosome"/>
</dbReference>
<keyword evidence="3" id="KW-1185">Reference proteome</keyword>
<dbReference type="KEGG" id="rdp:RD2015_4758"/>